<keyword evidence="3" id="KW-1185">Reference proteome</keyword>
<sequence>MAQFKDLEATILVRVMGHLWRFLDLLNFTHVCKSTRAAFETNEPQVMWDFLRRFYGINLYEAIHLVTDLPEFDANFDYRLVQNQAAGGVQESIWSRKVREFSPGFLSATYRDRDRFNAAWIAGQYSGPLAVRLGRLSTVLDGLLGQYWEFVQKVVGEQDIALCGYSAGLPEPVSHWHRAGIFAPAPSPAERHRLVRAYLRYEIICRLFSIPYWKILCCVSWTHMDFAAKTAALAVYARHDWSSDQFMRLMDKGEAEQILCVGAFVRAQWRAMLMEVRSTFEGNAHNRCATFEANGPKDGDEVASFLEHLSTDIRVKKNPVYSCQYKLGRQPSKENIWIDNLAAGFGLGLLRKSLQAGPRDQRKGLRAIIAACDSEPQTLDRASRYRPDFIHTRSFPVVNRAKDDTTDYDKAKMRLVGYHLWDNSRLYTPEMLKLEEWLKVPSVPPFEPGSKEQNTPWHAFTSMELPFSDYHKLAAHVWVEKFSDLGDVAPQRYGMILSVLKSSHIDNILDMQYQDDPPAKETTSQPAEAPTQETIAGPST</sequence>
<gene>
    <name evidence="2" type="ORF">QBC37DRAFT_405456</name>
</gene>
<dbReference type="Proteomes" id="UP001301769">
    <property type="component" value="Unassembled WGS sequence"/>
</dbReference>
<evidence type="ECO:0000256" key="1">
    <source>
        <dbReference type="SAM" id="MobiDB-lite"/>
    </source>
</evidence>
<feature type="region of interest" description="Disordered" evidence="1">
    <location>
        <begin position="514"/>
        <end position="540"/>
    </location>
</feature>
<evidence type="ECO:0000313" key="2">
    <source>
        <dbReference type="EMBL" id="KAK4208262.1"/>
    </source>
</evidence>
<evidence type="ECO:0000313" key="3">
    <source>
        <dbReference type="Proteomes" id="UP001301769"/>
    </source>
</evidence>
<dbReference type="EMBL" id="MU858251">
    <property type="protein sequence ID" value="KAK4208262.1"/>
    <property type="molecule type" value="Genomic_DNA"/>
</dbReference>
<name>A0AAN6Y157_9PEZI</name>
<feature type="compositionally biased region" description="Polar residues" evidence="1">
    <location>
        <begin position="521"/>
        <end position="540"/>
    </location>
</feature>
<accession>A0AAN6Y157</accession>
<reference evidence="2" key="2">
    <citation type="submission" date="2023-05" db="EMBL/GenBank/DDBJ databases">
        <authorList>
            <consortium name="Lawrence Berkeley National Laboratory"/>
            <person name="Steindorff A."/>
            <person name="Hensen N."/>
            <person name="Bonometti L."/>
            <person name="Westerberg I."/>
            <person name="Brannstrom I.O."/>
            <person name="Guillou S."/>
            <person name="Cros-Aarteil S."/>
            <person name="Calhoun S."/>
            <person name="Haridas S."/>
            <person name="Kuo A."/>
            <person name="Mondo S."/>
            <person name="Pangilinan J."/>
            <person name="Riley R."/>
            <person name="Labutti K."/>
            <person name="Andreopoulos B."/>
            <person name="Lipzen A."/>
            <person name="Chen C."/>
            <person name="Yanf M."/>
            <person name="Daum C."/>
            <person name="Ng V."/>
            <person name="Clum A."/>
            <person name="Ohm R."/>
            <person name="Martin F."/>
            <person name="Silar P."/>
            <person name="Natvig D."/>
            <person name="Lalanne C."/>
            <person name="Gautier V."/>
            <person name="Ament-Velasquez S.L."/>
            <person name="Kruys A."/>
            <person name="Hutchinson M.I."/>
            <person name="Powell A.J."/>
            <person name="Barry K."/>
            <person name="Miller A.N."/>
            <person name="Grigoriev I.V."/>
            <person name="Debuchy R."/>
            <person name="Gladieux P."/>
            <person name="Thoren M.H."/>
            <person name="Johannesson H."/>
        </authorList>
    </citation>
    <scope>NUCLEOTIDE SEQUENCE</scope>
    <source>
        <strain evidence="2">PSN293</strain>
    </source>
</reference>
<organism evidence="2 3">
    <name type="scientific">Rhypophila decipiens</name>
    <dbReference type="NCBI Taxonomy" id="261697"/>
    <lineage>
        <taxon>Eukaryota</taxon>
        <taxon>Fungi</taxon>
        <taxon>Dikarya</taxon>
        <taxon>Ascomycota</taxon>
        <taxon>Pezizomycotina</taxon>
        <taxon>Sordariomycetes</taxon>
        <taxon>Sordariomycetidae</taxon>
        <taxon>Sordariales</taxon>
        <taxon>Naviculisporaceae</taxon>
        <taxon>Rhypophila</taxon>
    </lineage>
</organism>
<dbReference type="AlphaFoldDB" id="A0AAN6Y157"/>
<protein>
    <submittedName>
        <fullName evidence="2">Uncharacterized protein</fullName>
    </submittedName>
</protein>
<comment type="caution">
    <text evidence="2">The sequence shown here is derived from an EMBL/GenBank/DDBJ whole genome shotgun (WGS) entry which is preliminary data.</text>
</comment>
<proteinExistence type="predicted"/>
<reference evidence="2" key="1">
    <citation type="journal article" date="2023" name="Mol. Phylogenet. Evol.">
        <title>Genome-scale phylogeny and comparative genomics of the fungal order Sordariales.</title>
        <authorList>
            <person name="Hensen N."/>
            <person name="Bonometti L."/>
            <person name="Westerberg I."/>
            <person name="Brannstrom I.O."/>
            <person name="Guillou S."/>
            <person name="Cros-Aarteil S."/>
            <person name="Calhoun S."/>
            <person name="Haridas S."/>
            <person name="Kuo A."/>
            <person name="Mondo S."/>
            <person name="Pangilinan J."/>
            <person name="Riley R."/>
            <person name="LaButti K."/>
            <person name="Andreopoulos B."/>
            <person name="Lipzen A."/>
            <person name="Chen C."/>
            <person name="Yan M."/>
            <person name="Daum C."/>
            <person name="Ng V."/>
            <person name="Clum A."/>
            <person name="Steindorff A."/>
            <person name="Ohm R.A."/>
            <person name="Martin F."/>
            <person name="Silar P."/>
            <person name="Natvig D.O."/>
            <person name="Lalanne C."/>
            <person name="Gautier V."/>
            <person name="Ament-Velasquez S.L."/>
            <person name="Kruys A."/>
            <person name="Hutchinson M.I."/>
            <person name="Powell A.J."/>
            <person name="Barry K."/>
            <person name="Miller A.N."/>
            <person name="Grigoriev I.V."/>
            <person name="Debuchy R."/>
            <person name="Gladieux P."/>
            <person name="Hiltunen Thoren M."/>
            <person name="Johannesson H."/>
        </authorList>
    </citation>
    <scope>NUCLEOTIDE SEQUENCE</scope>
    <source>
        <strain evidence="2">PSN293</strain>
    </source>
</reference>